<gene>
    <name evidence="15" type="ORF">TSAR_002940</name>
</gene>
<protein>
    <recommendedName>
        <fullName evidence="10">Short-chain dehydrogenase/reductase 3</fullName>
    </recommendedName>
    <alternativeName>
        <fullName evidence="11">Retinal short-chain dehydrogenase/reductase 1</fullName>
    </alternativeName>
</protein>
<proteinExistence type="inferred from homology"/>
<comment type="caution">
    <text evidence="15">The sequence shown here is derived from an EMBL/GenBank/DDBJ whole genome shotgun (WGS) entry which is preliminary data.</text>
</comment>
<dbReference type="Pfam" id="PF00106">
    <property type="entry name" value="adh_short"/>
    <property type="match status" value="1"/>
</dbReference>
<evidence type="ECO:0000256" key="3">
    <source>
        <dbReference type="ARBA" id="ARBA00022692"/>
    </source>
</evidence>
<feature type="transmembrane region" description="Helical" evidence="14">
    <location>
        <begin position="12"/>
        <end position="36"/>
    </location>
</feature>
<reference evidence="15 16" key="1">
    <citation type="journal article" date="2017" name="Curr. Biol.">
        <title>The Evolution of Venom by Co-option of Single-Copy Genes.</title>
        <authorList>
            <person name="Martinson E.O."/>
            <person name="Mrinalini"/>
            <person name="Kelkar Y.D."/>
            <person name="Chang C.H."/>
            <person name="Werren J.H."/>
        </authorList>
    </citation>
    <scope>NUCLEOTIDE SEQUENCE [LARGE SCALE GENOMIC DNA]</scope>
    <source>
        <strain evidence="15 16">Alberta</strain>
        <tissue evidence="15">Whole body</tissue>
    </source>
</reference>
<dbReference type="Gene3D" id="3.40.50.720">
    <property type="entry name" value="NAD(P)-binding Rossmann-like Domain"/>
    <property type="match status" value="1"/>
</dbReference>
<keyword evidence="16" id="KW-1185">Reference proteome</keyword>
<evidence type="ECO:0000256" key="10">
    <source>
        <dbReference type="ARBA" id="ARBA00068717"/>
    </source>
</evidence>
<evidence type="ECO:0000313" key="15">
    <source>
        <dbReference type="EMBL" id="OXU32099.1"/>
    </source>
</evidence>
<feature type="compositionally biased region" description="Basic and acidic residues" evidence="13">
    <location>
        <begin position="262"/>
        <end position="276"/>
    </location>
</feature>
<dbReference type="CDD" id="cd05339">
    <property type="entry name" value="17beta-HSDXI-like_SDR_c"/>
    <property type="match status" value="1"/>
</dbReference>
<feature type="region of interest" description="Disordered" evidence="13">
    <location>
        <begin position="251"/>
        <end position="276"/>
    </location>
</feature>
<evidence type="ECO:0000256" key="5">
    <source>
        <dbReference type="ARBA" id="ARBA00022989"/>
    </source>
</evidence>
<keyword evidence="8 14" id="KW-0472">Membrane</keyword>
<evidence type="ECO:0000256" key="9">
    <source>
        <dbReference type="ARBA" id="ARBA00059620"/>
    </source>
</evidence>
<dbReference type="PRINTS" id="PR00080">
    <property type="entry name" value="SDRFAMILY"/>
</dbReference>
<organism evidence="15 16">
    <name type="scientific">Trichomalopsis sarcophagae</name>
    <dbReference type="NCBI Taxonomy" id="543379"/>
    <lineage>
        <taxon>Eukaryota</taxon>
        <taxon>Metazoa</taxon>
        <taxon>Ecdysozoa</taxon>
        <taxon>Arthropoda</taxon>
        <taxon>Hexapoda</taxon>
        <taxon>Insecta</taxon>
        <taxon>Pterygota</taxon>
        <taxon>Neoptera</taxon>
        <taxon>Endopterygota</taxon>
        <taxon>Hymenoptera</taxon>
        <taxon>Apocrita</taxon>
        <taxon>Proctotrupomorpha</taxon>
        <taxon>Chalcidoidea</taxon>
        <taxon>Pteromalidae</taxon>
        <taxon>Pteromalinae</taxon>
        <taxon>Trichomalopsis</taxon>
    </lineage>
</organism>
<dbReference type="STRING" id="543379.A0A232FNL0"/>
<keyword evidence="6" id="KW-0560">Oxidoreductase</keyword>
<dbReference type="InterPro" id="IPR036291">
    <property type="entry name" value="NAD(P)-bd_dom_sf"/>
</dbReference>
<dbReference type="FunFam" id="3.40.50.720:FF:000131">
    <property type="entry name" value="Short-chain dehydrogenase/reductase 3"/>
    <property type="match status" value="1"/>
</dbReference>
<dbReference type="Proteomes" id="UP000215335">
    <property type="component" value="Unassembled WGS sequence"/>
</dbReference>
<keyword evidence="4" id="KW-0521">NADP</keyword>
<dbReference type="SUPFAM" id="SSF51735">
    <property type="entry name" value="NAD(P)-binding Rossmann-fold domains"/>
    <property type="match status" value="1"/>
</dbReference>
<evidence type="ECO:0000256" key="11">
    <source>
        <dbReference type="ARBA" id="ARBA00082544"/>
    </source>
</evidence>
<evidence type="ECO:0000256" key="6">
    <source>
        <dbReference type="ARBA" id="ARBA00023002"/>
    </source>
</evidence>
<dbReference type="EMBL" id="NNAY01000006">
    <property type="protein sequence ID" value="OXU32099.1"/>
    <property type="molecule type" value="Genomic_DNA"/>
</dbReference>
<sequence>MRITHLHEFFAMIYDLALFSVMAVIYFMESLILTFIPRRYRSKNLREEIALVTGAAGGIGRLIAQKLAARGCSVVVWDINKTGVEETARLIEEAGGKCWAYSCDITNREEVYKTAKAVKLDVGNVTILVNNAGYVYGSTLMEIPDEEIERTFKVNVISHYWTTKSFLKEMMRENHGHIVTIASIAGLLGTYNCTDYSATKFAAIGYHESLFTELKTHGYDGINTTLVCPYFINTGMFSGVKPRLLERHAQADARARVRRERSRGGDSDEPDLRSSARDHTICLATQTYSAVENVLGSDVSHNSGTTDDDDAEEPRHGKDQIVDCEIIMPL</sequence>
<evidence type="ECO:0000256" key="1">
    <source>
        <dbReference type="ARBA" id="ARBA00004141"/>
    </source>
</evidence>
<dbReference type="AlphaFoldDB" id="A0A232FNL0"/>
<comment type="subcellular location">
    <subcellularLocation>
        <location evidence="1">Membrane</location>
        <topology evidence="1">Multi-pass membrane protein</topology>
    </subcellularLocation>
</comment>
<evidence type="ECO:0000256" key="4">
    <source>
        <dbReference type="ARBA" id="ARBA00022857"/>
    </source>
</evidence>
<evidence type="ECO:0000256" key="8">
    <source>
        <dbReference type="ARBA" id="ARBA00023136"/>
    </source>
</evidence>
<comment type="similarity">
    <text evidence="2 12">Belongs to the short-chain dehydrogenases/reductases (SDR) family.</text>
</comment>
<evidence type="ECO:0000256" key="7">
    <source>
        <dbReference type="ARBA" id="ARBA00023098"/>
    </source>
</evidence>
<accession>A0A232FNL0</accession>
<comment type="function">
    <text evidence="9">Catalyzes the reduction of all-trans-retinal to all-trans-retinol in the presence of NADPH.</text>
</comment>
<dbReference type="InterPro" id="IPR002347">
    <property type="entry name" value="SDR_fam"/>
</dbReference>
<keyword evidence="5 14" id="KW-1133">Transmembrane helix</keyword>
<dbReference type="GO" id="GO:0052650">
    <property type="term" value="F:all-trans-retinol dehydrogenase (NADP+) activity"/>
    <property type="evidence" value="ECO:0007669"/>
    <property type="project" value="UniProtKB-ARBA"/>
</dbReference>
<dbReference type="PANTHER" id="PTHR24322">
    <property type="entry name" value="PKSB"/>
    <property type="match status" value="1"/>
</dbReference>
<dbReference type="PANTHER" id="PTHR24322:SF729">
    <property type="entry name" value="MIP05442P"/>
    <property type="match status" value="1"/>
</dbReference>
<dbReference type="OrthoDB" id="10253736at2759"/>
<feature type="region of interest" description="Disordered" evidence="13">
    <location>
        <begin position="297"/>
        <end position="321"/>
    </location>
</feature>
<keyword evidence="7" id="KW-0443">Lipid metabolism</keyword>
<dbReference type="GO" id="GO:0005811">
    <property type="term" value="C:lipid droplet"/>
    <property type="evidence" value="ECO:0007669"/>
    <property type="project" value="TreeGrafter"/>
</dbReference>
<name>A0A232FNL0_9HYME</name>
<evidence type="ECO:0000256" key="14">
    <source>
        <dbReference type="SAM" id="Phobius"/>
    </source>
</evidence>
<dbReference type="PRINTS" id="PR00081">
    <property type="entry name" value="GDHRDH"/>
</dbReference>
<evidence type="ECO:0000313" key="16">
    <source>
        <dbReference type="Proteomes" id="UP000215335"/>
    </source>
</evidence>
<evidence type="ECO:0000256" key="12">
    <source>
        <dbReference type="RuleBase" id="RU000363"/>
    </source>
</evidence>
<keyword evidence="3 14" id="KW-0812">Transmembrane</keyword>
<evidence type="ECO:0000256" key="13">
    <source>
        <dbReference type="SAM" id="MobiDB-lite"/>
    </source>
</evidence>
<dbReference type="GO" id="GO:0016020">
    <property type="term" value="C:membrane"/>
    <property type="evidence" value="ECO:0007669"/>
    <property type="project" value="UniProtKB-SubCell"/>
</dbReference>
<evidence type="ECO:0000256" key="2">
    <source>
        <dbReference type="ARBA" id="ARBA00006484"/>
    </source>
</evidence>